<accession>A0AAV9UNL5</accession>
<sequence>MIISNLISIILWALHVSTVVGDGIPKDPRRNPRREPLPLCKTCIPWEQITAPGVGIHLSIGYGLAAVKLDDGSFIDVAKVDANPEYLSFMRQKAKEVPEDPGRDYTWREILQIRLQAIKRRYRKLMGQPGTPEAGSIADLIKSLLVETELELGLNNPLTGVALSVPFLPDRVPIVEYLEDAAEYLGIKILRSANLFAPLREFGSAYAAMGFGLCEHYRDYEECEFEDTNLTHKDVLGVSFNDASVSVYCGRNRNARYSIAYEGVQEPSLGHNSLQAGNSKAYWKEIKDLIVSVGKVQLLECRWRPEVMLIMGDAVDAVTEDLTRTVREALQELFPGDTHLPLGDVQVAFPEKDKNHYLYLPARGTAEFARRFQGQPFGCVESLECRANRPGANKTDANIKGQILVQGGH</sequence>
<comment type="caution">
    <text evidence="2">The sequence shown here is derived from an EMBL/GenBank/DDBJ whole genome shotgun (WGS) entry which is preliminary data.</text>
</comment>
<dbReference type="Proteomes" id="UP001373714">
    <property type="component" value="Unassembled WGS sequence"/>
</dbReference>
<feature type="signal peptide" evidence="1">
    <location>
        <begin position="1"/>
        <end position="21"/>
    </location>
</feature>
<keyword evidence="1" id="KW-0732">Signal</keyword>
<proteinExistence type="predicted"/>
<evidence type="ECO:0000256" key="1">
    <source>
        <dbReference type="SAM" id="SignalP"/>
    </source>
</evidence>
<name>A0AAV9UNL5_9PEZI</name>
<dbReference type="EMBL" id="JAVHNS010000008">
    <property type="protein sequence ID" value="KAK6345875.1"/>
    <property type="molecule type" value="Genomic_DNA"/>
</dbReference>
<evidence type="ECO:0000313" key="3">
    <source>
        <dbReference type="Proteomes" id="UP001373714"/>
    </source>
</evidence>
<feature type="chain" id="PRO_5043429527" evidence="1">
    <location>
        <begin position="22"/>
        <end position="409"/>
    </location>
</feature>
<reference evidence="2 3" key="1">
    <citation type="submission" date="2019-10" db="EMBL/GenBank/DDBJ databases">
        <authorList>
            <person name="Palmer J.M."/>
        </authorList>
    </citation>
    <scope>NUCLEOTIDE SEQUENCE [LARGE SCALE GENOMIC DNA]</scope>
    <source>
        <strain evidence="2 3">TWF730</strain>
    </source>
</reference>
<keyword evidence="3" id="KW-1185">Reference proteome</keyword>
<protein>
    <submittedName>
        <fullName evidence="2">Uncharacterized protein</fullName>
    </submittedName>
</protein>
<dbReference type="AlphaFoldDB" id="A0AAV9UNL5"/>
<organism evidence="2 3">
    <name type="scientific">Orbilia blumenaviensis</name>
    <dbReference type="NCBI Taxonomy" id="1796055"/>
    <lineage>
        <taxon>Eukaryota</taxon>
        <taxon>Fungi</taxon>
        <taxon>Dikarya</taxon>
        <taxon>Ascomycota</taxon>
        <taxon>Pezizomycotina</taxon>
        <taxon>Orbiliomycetes</taxon>
        <taxon>Orbiliales</taxon>
        <taxon>Orbiliaceae</taxon>
        <taxon>Orbilia</taxon>
    </lineage>
</organism>
<gene>
    <name evidence="2" type="ORF">TWF730_010218</name>
</gene>
<evidence type="ECO:0000313" key="2">
    <source>
        <dbReference type="EMBL" id="KAK6345875.1"/>
    </source>
</evidence>